<accession>A0A8K0WQJ8</accession>
<dbReference type="PANTHER" id="PTHR42921">
    <property type="entry name" value="ACETOACETYL-COA SYNTHETASE"/>
    <property type="match status" value="1"/>
</dbReference>
<dbReference type="EMBL" id="JAGPNK010000007">
    <property type="protein sequence ID" value="KAH7318443.1"/>
    <property type="molecule type" value="Genomic_DNA"/>
</dbReference>
<dbReference type="InterPro" id="IPR000873">
    <property type="entry name" value="AMP-dep_synth/lig_dom"/>
</dbReference>
<dbReference type="Proteomes" id="UP000813444">
    <property type="component" value="Unassembled WGS sequence"/>
</dbReference>
<dbReference type="GO" id="GO:0030729">
    <property type="term" value="F:acetoacetate-CoA ligase activity"/>
    <property type="evidence" value="ECO:0007669"/>
    <property type="project" value="InterPro"/>
</dbReference>
<dbReference type="InterPro" id="IPR045851">
    <property type="entry name" value="AMP-bd_C_sf"/>
</dbReference>
<protein>
    <recommendedName>
        <fullName evidence="6">AMP-dependent synthetase/ligase domain-containing protein</fullName>
    </recommendedName>
</protein>
<keyword evidence="5" id="KW-1185">Reference proteome</keyword>
<dbReference type="Pfam" id="PF00501">
    <property type="entry name" value="AMP-binding"/>
    <property type="match status" value="1"/>
</dbReference>
<evidence type="ECO:0000313" key="4">
    <source>
        <dbReference type="EMBL" id="KAH7318443.1"/>
    </source>
</evidence>
<dbReference type="PANTHER" id="PTHR42921:SF4">
    <property type="entry name" value="ACETOACETYL-COA SYNTHASE (AFU_ORTHOLOGUE AFUA_8G04770)"/>
    <property type="match status" value="1"/>
</dbReference>
<evidence type="ECO:0000313" key="5">
    <source>
        <dbReference type="Proteomes" id="UP000813444"/>
    </source>
</evidence>
<feature type="domain" description="AMP-dependent synthetase/ligase" evidence="2">
    <location>
        <begin position="118"/>
        <end position="498"/>
    </location>
</feature>
<dbReference type="InterPro" id="IPR020845">
    <property type="entry name" value="AMP-binding_CS"/>
</dbReference>
<evidence type="ECO:0000256" key="1">
    <source>
        <dbReference type="ARBA" id="ARBA00006432"/>
    </source>
</evidence>
<name>A0A8K0WQJ8_9HYPO</name>
<dbReference type="Gene3D" id="3.40.50.12780">
    <property type="entry name" value="N-terminal domain of ligase-like"/>
    <property type="match status" value="1"/>
</dbReference>
<dbReference type="AlphaFoldDB" id="A0A8K0WQJ8"/>
<dbReference type="InterPro" id="IPR005914">
    <property type="entry name" value="Acac_CoA_synth"/>
</dbReference>
<organism evidence="4 5">
    <name type="scientific">Stachybotrys elegans</name>
    <dbReference type="NCBI Taxonomy" id="80388"/>
    <lineage>
        <taxon>Eukaryota</taxon>
        <taxon>Fungi</taxon>
        <taxon>Dikarya</taxon>
        <taxon>Ascomycota</taxon>
        <taxon>Pezizomycotina</taxon>
        <taxon>Sordariomycetes</taxon>
        <taxon>Hypocreomycetidae</taxon>
        <taxon>Hypocreales</taxon>
        <taxon>Stachybotryaceae</taxon>
        <taxon>Stachybotrys</taxon>
    </lineage>
</organism>
<sequence>MELDRAPRKLWEHPNPQSTAMWKFMLESNQRYGLDLKGFDDLYEWSCANRAKFFGQVWDFANLIHEGSYTTVVDESIPISELPRWFEGISLNFTENFLWSRSAQDAPGARMTRFKEDGKIAVTEVREGNTEVKHMTWARLRREVEELASAMHERGVRKGDRVVMVGAHSFQTLVVFLATGWLGAIFSSSSTDMGVGGLLQRTVQITPKFVFFDDGALYNGKRFGLADKIAGVMEGMKSCENFEKIIVVQRFAAPYDTSKIATTERLEDFLRSAKDAAPPIVRVGFQDPVMVYYSSGTTGIPKAIVHGVGPMLLSTVKESVLHNEMSHKDIGLQYTTTGWIMWLAAISILIIGGRLVAYDGSPMAPDLKVLLRIVEEQQATKLGISPRWMNELMKNRIVPQKEADLTSLRLVCSTGMVLPDQMFEWFYDVAFPKHVHLGNISGGTDIAGCFGIDNPITPLYVGGCQGRSLGVSVAVYDHDLPEGSEGKPLPDGQPGDLVSCAAFPNIPLFLWNDPSPAPGPKYQGAYFGRFKGVWTQGDFCAIHPVTKALLLLGRSDGVLNPSGVRFGSSDIYAVLERRFPNEVAESLCVGQRRPQDLDERVVLFLLMKNGVGLDKAMVAKVKAAIAADLTKRHVPKYVFEVPEIPVTVNGKKVELPVKQILSGKTIKASGTLLNPNSLDYFYQFQKIEELTEPRAKL</sequence>
<comment type="similarity">
    <text evidence="1">Belongs to the ATP-dependent AMP-binding enzyme family.</text>
</comment>
<dbReference type="InterPro" id="IPR042099">
    <property type="entry name" value="ANL_N_sf"/>
</dbReference>
<comment type="caution">
    <text evidence="4">The sequence shown here is derived from an EMBL/GenBank/DDBJ whole genome shotgun (WGS) entry which is preliminary data.</text>
</comment>
<evidence type="ECO:0000259" key="3">
    <source>
        <dbReference type="Pfam" id="PF16177"/>
    </source>
</evidence>
<dbReference type="NCBIfam" id="TIGR01217">
    <property type="entry name" value="ac_ac_CoA_syn"/>
    <property type="match status" value="1"/>
</dbReference>
<dbReference type="OrthoDB" id="10253869at2759"/>
<dbReference type="Gene3D" id="3.30.300.30">
    <property type="match status" value="1"/>
</dbReference>
<proteinExistence type="inferred from homology"/>
<feature type="domain" description="Acetyl-coenzyme A synthetase N-terminal" evidence="3">
    <location>
        <begin position="40"/>
        <end position="96"/>
    </location>
</feature>
<dbReference type="GO" id="GO:0006629">
    <property type="term" value="P:lipid metabolic process"/>
    <property type="evidence" value="ECO:0007669"/>
    <property type="project" value="InterPro"/>
</dbReference>
<evidence type="ECO:0000259" key="2">
    <source>
        <dbReference type="Pfam" id="PF00501"/>
    </source>
</evidence>
<evidence type="ECO:0008006" key="6">
    <source>
        <dbReference type="Google" id="ProtNLM"/>
    </source>
</evidence>
<dbReference type="Pfam" id="PF16177">
    <property type="entry name" value="ACAS_N"/>
    <property type="match status" value="1"/>
</dbReference>
<dbReference type="PROSITE" id="PS00455">
    <property type="entry name" value="AMP_BINDING"/>
    <property type="match status" value="1"/>
</dbReference>
<gene>
    <name evidence="4" type="ORF">B0I35DRAFT_409335</name>
</gene>
<dbReference type="SUPFAM" id="SSF56801">
    <property type="entry name" value="Acetyl-CoA synthetase-like"/>
    <property type="match status" value="1"/>
</dbReference>
<reference evidence="4" key="1">
    <citation type="journal article" date="2021" name="Nat. Commun.">
        <title>Genetic determinants of endophytism in the Arabidopsis root mycobiome.</title>
        <authorList>
            <person name="Mesny F."/>
            <person name="Miyauchi S."/>
            <person name="Thiergart T."/>
            <person name="Pickel B."/>
            <person name="Atanasova L."/>
            <person name="Karlsson M."/>
            <person name="Huettel B."/>
            <person name="Barry K.W."/>
            <person name="Haridas S."/>
            <person name="Chen C."/>
            <person name="Bauer D."/>
            <person name="Andreopoulos W."/>
            <person name="Pangilinan J."/>
            <person name="LaButti K."/>
            <person name="Riley R."/>
            <person name="Lipzen A."/>
            <person name="Clum A."/>
            <person name="Drula E."/>
            <person name="Henrissat B."/>
            <person name="Kohler A."/>
            <person name="Grigoriev I.V."/>
            <person name="Martin F.M."/>
            <person name="Hacquard S."/>
        </authorList>
    </citation>
    <scope>NUCLEOTIDE SEQUENCE</scope>
    <source>
        <strain evidence="4">MPI-CAGE-CH-0235</strain>
    </source>
</reference>
<dbReference type="InterPro" id="IPR032387">
    <property type="entry name" value="ACAS_N"/>
</dbReference>